<proteinExistence type="predicted"/>
<name>B9SKS9_RICCO</name>
<dbReference type="AlphaFoldDB" id="B9SKS9"/>
<dbReference type="Proteomes" id="UP000008311">
    <property type="component" value="Unassembled WGS sequence"/>
</dbReference>
<evidence type="ECO:0000313" key="1">
    <source>
        <dbReference type="EMBL" id="EEF35757.1"/>
    </source>
</evidence>
<sequence length="102" mass="11891">MEVEGTREIHKNCCFNLCSTSGGLSDYMKAISSSEARKEHPHMNSLIFETYFKSAHIGIAIVDEHKWVWLLDRCCAMATTRRVDDFCMMARARLRETTMRRR</sequence>
<protein>
    <submittedName>
        <fullName evidence="1">Uncharacterized protein</fullName>
    </submittedName>
</protein>
<evidence type="ECO:0000313" key="2">
    <source>
        <dbReference type="Proteomes" id="UP000008311"/>
    </source>
</evidence>
<keyword evidence="2" id="KW-1185">Reference proteome</keyword>
<accession>B9SKS9</accession>
<organism evidence="1 2">
    <name type="scientific">Ricinus communis</name>
    <name type="common">Castor bean</name>
    <dbReference type="NCBI Taxonomy" id="3988"/>
    <lineage>
        <taxon>Eukaryota</taxon>
        <taxon>Viridiplantae</taxon>
        <taxon>Streptophyta</taxon>
        <taxon>Embryophyta</taxon>
        <taxon>Tracheophyta</taxon>
        <taxon>Spermatophyta</taxon>
        <taxon>Magnoliopsida</taxon>
        <taxon>eudicotyledons</taxon>
        <taxon>Gunneridae</taxon>
        <taxon>Pentapetalae</taxon>
        <taxon>rosids</taxon>
        <taxon>fabids</taxon>
        <taxon>Malpighiales</taxon>
        <taxon>Euphorbiaceae</taxon>
        <taxon>Acalyphoideae</taxon>
        <taxon>Acalypheae</taxon>
        <taxon>Ricinus</taxon>
    </lineage>
</organism>
<reference evidence="2" key="1">
    <citation type="journal article" date="2010" name="Nat. Biotechnol.">
        <title>Draft genome sequence of the oilseed species Ricinus communis.</title>
        <authorList>
            <person name="Chan A.P."/>
            <person name="Crabtree J."/>
            <person name="Zhao Q."/>
            <person name="Lorenzi H."/>
            <person name="Orvis J."/>
            <person name="Puiu D."/>
            <person name="Melake-Berhan A."/>
            <person name="Jones K.M."/>
            <person name="Redman J."/>
            <person name="Chen G."/>
            <person name="Cahoon E.B."/>
            <person name="Gedil M."/>
            <person name="Stanke M."/>
            <person name="Haas B.J."/>
            <person name="Wortman J.R."/>
            <person name="Fraser-Liggett C.M."/>
            <person name="Ravel J."/>
            <person name="Rabinowicz P.D."/>
        </authorList>
    </citation>
    <scope>NUCLEOTIDE SEQUENCE [LARGE SCALE GENOMIC DNA]</scope>
    <source>
        <strain evidence="2">cv. Hale</strain>
    </source>
</reference>
<dbReference type="InParanoid" id="B9SKS9"/>
<dbReference type="EMBL" id="EQ974005">
    <property type="protein sequence ID" value="EEF35757.1"/>
    <property type="molecule type" value="Genomic_DNA"/>
</dbReference>
<gene>
    <name evidence="1" type="ORF">RCOM_1090910</name>
</gene>